<organism evidence="2 3">
    <name type="scientific">Haloferax mediterranei (strain ATCC 33500 / DSM 1411 / JCM 8866 / NBRC 14739 / NCIMB 2177 / R-4)</name>
    <name type="common">Halobacterium mediterranei</name>
    <dbReference type="NCBI Taxonomy" id="523841"/>
    <lineage>
        <taxon>Archaea</taxon>
        <taxon>Methanobacteriati</taxon>
        <taxon>Methanobacteriota</taxon>
        <taxon>Stenosarchaea group</taxon>
        <taxon>Halobacteria</taxon>
        <taxon>Halobacteriales</taxon>
        <taxon>Haloferacaceae</taxon>
        <taxon>Haloferax</taxon>
    </lineage>
</organism>
<dbReference type="EMBL" id="CP007554">
    <property type="protein sequence ID" value="AHZ24692.1"/>
    <property type="molecule type" value="Genomic_DNA"/>
</dbReference>
<evidence type="ECO:0000313" key="2">
    <source>
        <dbReference type="EMBL" id="AHZ24692.1"/>
    </source>
</evidence>
<proteinExistence type="predicted"/>
<gene>
    <name evidence="2" type="ORF">BM92_17575</name>
</gene>
<reference evidence="2 3" key="1">
    <citation type="submission" date="2014-04" db="EMBL/GenBank/DDBJ databases">
        <title>Transcriptional profiles of Haloferax mediterranei on the basis of nitrogen availability.</title>
        <authorList>
            <person name="Bautista V."/>
        </authorList>
    </citation>
    <scope>NUCLEOTIDE SEQUENCE [LARGE SCALE GENOMIC DNA]</scope>
    <source>
        <strain evidence="3">ATCC 33500 / DSM 1411 / JCM 8866 / NBRC 14739 / NCIMB 2177 / R-4</strain>
        <plasmid evidence="3">Plasmid HMPLAS1</plasmid>
    </source>
</reference>
<feature type="region of interest" description="Disordered" evidence="1">
    <location>
        <begin position="105"/>
        <end position="130"/>
    </location>
</feature>
<dbReference type="AlphaFoldDB" id="A0A059TZP4"/>
<accession>A0A059TZP4</accession>
<evidence type="ECO:0000313" key="3">
    <source>
        <dbReference type="Proteomes" id="UP000027075"/>
    </source>
</evidence>
<feature type="compositionally biased region" description="Polar residues" evidence="1">
    <location>
        <begin position="105"/>
        <end position="123"/>
    </location>
</feature>
<geneLocation type="plasmid" evidence="2 3">
    <name>HMPLAS1</name>
</geneLocation>
<keyword evidence="2" id="KW-0614">Plasmid</keyword>
<protein>
    <submittedName>
        <fullName evidence="2">Uncharacterized protein</fullName>
    </submittedName>
</protein>
<evidence type="ECO:0000256" key="1">
    <source>
        <dbReference type="SAM" id="MobiDB-lite"/>
    </source>
</evidence>
<dbReference type="Proteomes" id="UP000027075">
    <property type="component" value="Plasmid HMPLAS1"/>
</dbReference>
<sequence>MKFLPTRLETSRCGSPRCNGTPAFRPDSSTGSVVGSTWILRYRKVSEILPRRYRRSSVPIPMPSRSPRRNSSGTSMRIVTYGLGRSCATPTGVWSISVFRSSIPRSTVNALPTSNRSETSVRQKSPKTQR</sequence>
<name>A0A059TZP4_HALMT</name>